<dbReference type="Proteomes" id="UP001224418">
    <property type="component" value="Unassembled WGS sequence"/>
</dbReference>
<keyword evidence="6 7" id="KW-0472">Membrane</keyword>
<dbReference type="PANTHER" id="PTHR24221">
    <property type="entry name" value="ATP-BINDING CASSETTE SUB-FAMILY B"/>
    <property type="match status" value="1"/>
</dbReference>
<dbReference type="InterPro" id="IPR036640">
    <property type="entry name" value="ABC1_TM_sf"/>
</dbReference>
<feature type="transmembrane region" description="Helical" evidence="7">
    <location>
        <begin position="12"/>
        <end position="31"/>
    </location>
</feature>
<comment type="caution">
    <text evidence="10">The sequence shown here is derived from an EMBL/GenBank/DDBJ whole genome shotgun (WGS) entry which is preliminary data.</text>
</comment>
<feature type="transmembrane region" description="Helical" evidence="7">
    <location>
        <begin position="245"/>
        <end position="263"/>
    </location>
</feature>
<evidence type="ECO:0000256" key="4">
    <source>
        <dbReference type="ARBA" id="ARBA00022840"/>
    </source>
</evidence>
<gene>
    <name evidence="10" type="ORF">QOZ93_002035</name>
</gene>
<evidence type="ECO:0000259" key="9">
    <source>
        <dbReference type="PROSITE" id="PS50929"/>
    </source>
</evidence>
<dbReference type="PROSITE" id="PS50929">
    <property type="entry name" value="ABC_TM1F"/>
    <property type="match status" value="1"/>
</dbReference>
<feature type="transmembrane region" description="Helical" evidence="7">
    <location>
        <begin position="156"/>
        <end position="176"/>
    </location>
</feature>
<dbReference type="EMBL" id="JAUSWN010000017">
    <property type="protein sequence ID" value="MDQ0480287.1"/>
    <property type="molecule type" value="Genomic_DNA"/>
</dbReference>
<evidence type="ECO:0000313" key="11">
    <source>
        <dbReference type="Proteomes" id="UP001224418"/>
    </source>
</evidence>
<evidence type="ECO:0000256" key="7">
    <source>
        <dbReference type="SAM" id="Phobius"/>
    </source>
</evidence>
<dbReference type="GO" id="GO:0005524">
    <property type="term" value="F:ATP binding"/>
    <property type="evidence" value="ECO:0007669"/>
    <property type="project" value="UniProtKB-KW"/>
</dbReference>
<name>A0ABU0JT67_HATLI</name>
<evidence type="ECO:0000256" key="1">
    <source>
        <dbReference type="ARBA" id="ARBA00004651"/>
    </source>
</evidence>
<dbReference type="SUPFAM" id="SSF52540">
    <property type="entry name" value="P-loop containing nucleoside triphosphate hydrolases"/>
    <property type="match status" value="1"/>
</dbReference>
<dbReference type="Pfam" id="PF00005">
    <property type="entry name" value="ABC_tran"/>
    <property type="match status" value="1"/>
</dbReference>
<keyword evidence="5 7" id="KW-1133">Transmembrane helix</keyword>
<dbReference type="PROSITE" id="PS50893">
    <property type="entry name" value="ABC_TRANSPORTER_2"/>
    <property type="match status" value="1"/>
</dbReference>
<dbReference type="InterPro" id="IPR017871">
    <property type="entry name" value="ABC_transporter-like_CS"/>
</dbReference>
<accession>A0ABU0JT67</accession>
<keyword evidence="2 7" id="KW-0812">Transmembrane</keyword>
<dbReference type="SUPFAM" id="SSF90123">
    <property type="entry name" value="ABC transporter transmembrane region"/>
    <property type="match status" value="1"/>
</dbReference>
<dbReference type="Pfam" id="PF00664">
    <property type="entry name" value="ABC_membrane"/>
    <property type="match status" value="1"/>
</dbReference>
<dbReference type="InterPro" id="IPR027417">
    <property type="entry name" value="P-loop_NTPase"/>
</dbReference>
<dbReference type="PANTHER" id="PTHR24221:SF654">
    <property type="entry name" value="ATP-BINDING CASSETTE SUB-FAMILY B MEMBER 6"/>
    <property type="match status" value="1"/>
</dbReference>
<feature type="transmembrane region" description="Helical" evidence="7">
    <location>
        <begin position="128"/>
        <end position="150"/>
    </location>
</feature>
<proteinExistence type="predicted"/>
<dbReference type="CDD" id="cd03228">
    <property type="entry name" value="ABCC_MRP_Like"/>
    <property type="match status" value="1"/>
</dbReference>
<evidence type="ECO:0000256" key="3">
    <source>
        <dbReference type="ARBA" id="ARBA00022741"/>
    </source>
</evidence>
<evidence type="ECO:0000259" key="8">
    <source>
        <dbReference type="PROSITE" id="PS50893"/>
    </source>
</evidence>
<evidence type="ECO:0000313" key="10">
    <source>
        <dbReference type="EMBL" id="MDQ0480287.1"/>
    </source>
</evidence>
<keyword evidence="3" id="KW-0547">Nucleotide-binding</keyword>
<evidence type="ECO:0000256" key="5">
    <source>
        <dbReference type="ARBA" id="ARBA00022989"/>
    </source>
</evidence>
<dbReference type="Gene3D" id="3.40.50.300">
    <property type="entry name" value="P-loop containing nucleotide triphosphate hydrolases"/>
    <property type="match status" value="1"/>
</dbReference>
<dbReference type="InterPro" id="IPR011527">
    <property type="entry name" value="ABC1_TM_dom"/>
</dbReference>
<organism evidence="10 11">
    <name type="scientific">Hathewaya limosa</name>
    <name type="common">Clostridium limosum</name>
    <dbReference type="NCBI Taxonomy" id="1536"/>
    <lineage>
        <taxon>Bacteria</taxon>
        <taxon>Bacillati</taxon>
        <taxon>Bacillota</taxon>
        <taxon>Clostridia</taxon>
        <taxon>Eubacteriales</taxon>
        <taxon>Clostridiaceae</taxon>
        <taxon>Hathewaya</taxon>
    </lineage>
</organism>
<dbReference type="SMART" id="SM00382">
    <property type="entry name" value="AAA"/>
    <property type="match status" value="1"/>
</dbReference>
<dbReference type="RefSeq" id="WP_307356173.1">
    <property type="nucleotide sequence ID" value="NZ_BAAACJ010000013.1"/>
</dbReference>
<evidence type="ECO:0000256" key="2">
    <source>
        <dbReference type="ARBA" id="ARBA00022692"/>
    </source>
</evidence>
<comment type="subcellular location">
    <subcellularLocation>
        <location evidence="1">Cell membrane</location>
        <topology evidence="1">Multi-pass membrane protein</topology>
    </subcellularLocation>
</comment>
<reference evidence="10 11" key="1">
    <citation type="submission" date="2023-07" db="EMBL/GenBank/DDBJ databases">
        <title>Genomic Encyclopedia of Type Strains, Phase IV (KMG-IV): sequencing the most valuable type-strain genomes for metagenomic binning, comparative biology and taxonomic classification.</title>
        <authorList>
            <person name="Goeker M."/>
        </authorList>
    </citation>
    <scope>NUCLEOTIDE SEQUENCE [LARGE SCALE GENOMIC DNA]</scope>
    <source>
        <strain evidence="10 11">DSM 1400</strain>
    </source>
</reference>
<feature type="domain" description="ABC transporter" evidence="8">
    <location>
        <begin position="343"/>
        <end position="575"/>
    </location>
</feature>
<feature type="transmembrane region" description="Helical" evidence="7">
    <location>
        <begin position="51"/>
        <end position="67"/>
    </location>
</feature>
<evidence type="ECO:0000256" key="6">
    <source>
        <dbReference type="ARBA" id="ARBA00023136"/>
    </source>
</evidence>
<dbReference type="InterPro" id="IPR003593">
    <property type="entry name" value="AAA+_ATPase"/>
</dbReference>
<dbReference type="Gene3D" id="1.20.1560.10">
    <property type="entry name" value="ABC transporter type 1, transmembrane domain"/>
    <property type="match status" value="1"/>
</dbReference>
<dbReference type="InterPro" id="IPR039421">
    <property type="entry name" value="Type_1_exporter"/>
</dbReference>
<feature type="domain" description="ABC transmembrane type-1" evidence="9">
    <location>
        <begin position="18"/>
        <end position="300"/>
    </location>
</feature>
<dbReference type="InterPro" id="IPR003439">
    <property type="entry name" value="ABC_transporter-like_ATP-bd"/>
</dbReference>
<dbReference type="CDD" id="cd07346">
    <property type="entry name" value="ABC_6TM_exporters"/>
    <property type="match status" value="1"/>
</dbReference>
<keyword evidence="4 10" id="KW-0067">ATP-binding</keyword>
<dbReference type="PROSITE" id="PS00211">
    <property type="entry name" value="ABC_TRANSPORTER_1"/>
    <property type="match status" value="1"/>
</dbReference>
<protein>
    <submittedName>
        <fullName evidence="10">ATP-binding cassette subfamily B protein</fullName>
    </submittedName>
</protein>
<keyword evidence="11" id="KW-1185">Reference proteome</keyword>
<sequence length="577" mass="65958">MKKEYLMKLLKPLLPKYIIAIFIGLLLNVFIVGSTFISKFLLDNVLPSKDMSALVIFVLSYLAFYILKNITSFLKEFLFSKFGYKILYDIRDNIFSSIIMKFDFTSFSSQKQGYIITLFRDWINSISWFLSNILLNTITECILLVIGVIILGKTNIKMLCITIMILPIYGLLYFLFNSKIRKTRMAMMDKDAEVTQNLKESLDSIKEIRIFNTENIFIKKYNLIQGDFSKHGINYAIITSIYDSLANVISVLGNIVVLYYGGIEVFKGTMTIGTLISLNLLVSLLYSPIERIINFNRLLQVFKIEFDKLNKFMKDNVSNTNPKLNTNYVSYYDYHKENKDILLKLDKVSFKYEELQILKNIDLTIKKGCTYAVVGENGCGKSTLINIITGLLVPSSGNIFINGMNIHEDLCKFRAQIGYVPQDTFLLNDSIINNITFGRKNHSKYSIEELLNICTINNIMGKDSFDLNTTIGEKGNKLSGGQKQKVALCRALYTNPKLLIIDEGTCNTDSDSENRIIENIKKAFPEISILLVSHRLSTIKLSDEILVLKDCAIIEKGVIEDLHKDSSYFYKMFSTEE</sequence>